<dbReference type="PANTHER" id="PTHR30258">
    <property type="entry name" value="TYPE II SECRETION SYSTEM PROTEIN GSPE-RELATED"/>
    <property type="match status" value="1"/>
</dbReference>
<name>A0A6B3SWL3_9BURK</name>
<evidence type="ECO:0000313" key="6">
    <source>
        <dbReference type="EMBL" id="NEX63366.1"/>
    </source>
</evidence>
<feature type="region of interest" description="Disordered" evidence="4">
    <location>
        <begin position="1"/>
        <end position="25"/>
    </location>
</feature>
<keyword evidence="2" id="KW-0547">Nucleotide-binding</keyword>
<dbReference type="PROSITE" id="PS00662">
    <property type="entry name" value="T2SP_E"/>
    <property type="match status" value="1"/>
</dbReference>
<evidence type="ECO:0000313" key="7">
    <source>
        <dbReference type="Proteomes" id="UP000482155"/>
    </source>
</evidence>
<evidence type="ECO:0000256" key="1">
    <source>
        <dbReference type="ARBA" id="ARBA00006611"/>
    </source>
</evidence>
<keyword evidence="3" id="KW-0067">ATP-binding</keyword>
<organism evidence="6 7">
    <name type="scientific">Noviherbaspirillum galbum</name>
    <dbReference type="NCBI Taxonomy" id="2709383"/>
    <lineage>
        <taxon>Bacteria</taxon>
        <taxon>Pseudomonadati</taxon>
        <taxon>Pseudomonadota</taxon>
        <taxon>Betaproteobacteria</taxon>
        <taxon>Burkholderiales</taxon>
        <taxon>Oxalobacteraceae</taxon>
        <taxon>Noviherbaspirillum</taxon>
    </lineage>
</organism>
<dbReference type="GO" id="GO:0005886">
    <property type="term" value="C:plasma membrane"/>
    <property type="evidence" value="ECO:0007669"/>
    <property type="project" value="TreeGrafter"/>
</dbReference>
<dbReference type="RefSeq" id="WP_163967188.1">
    <property type="nucleotide sequence ID" value="NZ_JAAIVB010000069.1"/>
</dbReference>
<comment type="similarity">
    <text evidence="1">Belongs to the GSP E family.</text>
</comment>
<accession>A0A6B3SWL3</accession>
<dbReference type="Pfam" id="PF00437">
    <property type="entry name" value="T2SSE"/>
    <property type="match status" value="1"/>
</dbReference>
<dbReference type="Proteomes" id="UP000482155">
    <property type="component" value="Unassembled WGS sequence"/>
</dbReference>
<evidence type="ECO:0000256" key="3">
    <source>
        <dbReference type="ARBA" id="ARBA00022840"/>
    </source>
</evidence>
<feature type="domain" description="Bacterial type II secretion system protein E" evidence="5">
    <location>
        <begin position="367"/>
        <end position="381"/>
    </location>
</feature>
<dbReference type="GO" id="GO:0016887">
    <property type="term" value="F:ATP hydrolysis activity"/>
    <property type="evidence" value="ECO:0007669"/>
    <property type="project" value="TreeGrafter"/>
</dbReference>
<dbReference type="EMBL" id="JAAIVB010000069">
    <property type="protein sequence ID" value="NEX63366.1"/>
    <property type="molecule type" value="Genomic_DNA"/>
</dbReference>
<dbReference type="PANTHER" id="PTHR30258:SF1">
    <property type="entry name" value="PROTEIN TRANSPORT PROTEIN HOFB HOMOLOG"/>
    <property type="match status" value="1"/>
</dbReference>
<dbReference type="GO" id="GO:0005524">
    <property type="term" value="F:ATP binding"/>
    <property type="evidence" value="ECO:0007669"/>
    <property type="project" value="UniProtKB-KW"/>
</dbReference>
<keyword evidence="7" id="KW-1185">Reference proteome</keyword>
<reference evidence="6 7" key="1">
    <citation type="submission" date="2020-02" db="EMBL/GenBank/DDBJ databases">
        <authorList>
            <person name="Kim M.K."/>
        </authorList>
    </citation>
    <scope>NUCLEOTIDE SEQUENCE [LARGE SCALE GENOMIC DNA]</scope>
    <source>
        <strain evidence="6 7">17J57-3</strain>
    </source>
</reference>
<protein>
    <submittedName>
        <fullName evidence="6">Flp pilus assembly complex ATPase component</fullName>
    </submittedName>
</protein>
<dbReference type="AlphaFoldDB" id="A0A6B3SWL3"/>
<dbReference type="InterPro" id="IPR027417">
    <property type="entry name" value="P-loop_NTPase"/>
</dbReference>
<proteinExistence type="inferred from homology"/>
<evidence type="ECO:0000256" key="2">
    <source>
        <dbReference type="ARBA" id="ARBA00022741"/>
    </source>
</evidence>
<dbReference type="Gene3D" id="3.40.50.300">
    <property type="entry name" value="P-loop containing nucleotide triphosphate hydrolases"/>
    <property type="match status" value="1"/>
</dbReference>
<gene>
    <name evidence="6" type="primary">cpaF</name>
    <name evidence="6" type="ORF">G3574_20000</name>
</gene>
<dbReference type="InterPro" id="IPR001482">
    <property type="entry name" value="T2SS/T4SS_dom"/>
</dbReference>
<dbReference type="Gene3D" id="3.30.450.90">
    <property type="match status" value="1"/>
</dbReference>
<evidence type="ECO:0000256" key="4">
    <source>
        <dbReference type="SAM" id="MobiDB-lite"/>
    </source>
</evidence>
<evidence type="ECO:0000259" key="5">
    <source>
        <dbReference type="PROSITE" id="PS00662"/>
    </source>
</evidence>
<dbReference type="SUPFAM" id="SSF52540">
    <property type="entry name" value="P-loop containing nucleoside triphosphate hydrolases"/>
    <property type="match status" value="1"/>
</dbReference>
<sequence length="590" mass="64710">MWFSKIAPISRKDSVPAAQPTASGARTVVRPVAQPRPTPTAPIPLAPVLNDMSSVPPGPILNQAIGLSVEWNGDFAIIEDRPKTAAIVCSERIYGKAGMHEVMRVLDQKGFHSKRLMRATAEIIKVAHERASASASMETLDSADATDTERIAGDLINQAVEKQASDIHIETRDSHADVMFRINGVRVFHRQISKNTAKGIGVVINTVHGDNSSKDVTWDDQQVSDCTYEHTTPKGQQVQVRFSSMPIHPSGNFEIVMRVLVMDEEGIEADRLGYTGDQLAMLASVLAGATGMVIFCGPTNSGKSTTLQAALRMIHQRWGTSIKIQTVEDPVEYRLVGGCQSSVARNKKKSIDANTGSAFTTFLRGALRQDPDVMMVGEIRDAESATIVKDMVLSGRKLLTTLHTYSAMRAFVRLRELGVPMDLLTMPGFISCIVYQRLVPLLCQQCAIPLVDERGANRLPPDVEHRVQQVTDLSVDDVKVRGDGCPHCNHTGYVGRTVCAEFVVPDHRMLQMLSDEKFIKADEYWQSSGLLSVDGIGVTALAHGISKIKRGLIDPLDVEAQINLLTSDVVASEQQADDYDMKDNYMRRPK</sequence>
<comment type="caution">
    <text evidence="6">The sequence shown here is derived from an EMBL/GenBank/DDBJ whole genome shotgun (WGS) entry which is preliminary data.</text>
</comment>